<dbReference type="OrthoDB" id="2529772at2759"/>
<dbReference type="AlphaFoldDB" id="A0A511KDH2"/>
<feature type="compositionally biased region" description="Low complexity" evidence="1">
    <location>
        <begin position="147"/>
        <end position="165"/>
    </location>
</feature>
<sequence length="1040" mass="107872">MASPGTTQSSSPKLTLKDLPPEIVLQITEHVEDLSIQDHHRLSHPDDTPPGQAGGALGGAGDALLAMMNGLFGGALGANGAGGLGAGAGGGGAGAVRANAGNANAANPFAFGGPNAANPFAPAAPPASAVDAATADTDGDMPPLEPLPSTRLAATTASTSNATARPADDSDNDGMPPLESIDDTTPAPADSTSAASGSNPFSFFSALTNPLFGGRNPSSTAPQTDSTPAPAASRTPAQPPTSRTPDDSIYDDIPSLENVAPGAFTSMSAGRAPPTARPDTDDEMPPLEQIPSSSPTRASGPTADSDDDMPPLEAIDDVPWSRPSVASSAAPARPTMTSAADGSDDDMSPLEPIDRPSATSGAPAAAAATAQSDEDSDGDGDDGDDDDDDEDWDDDDEDEEAESDEDEERTYPDGLPLDPLLPLLFINRPFLHASRKILYRKVHLLSAYQASRFRESLSSETPAAYAAGEELVGAGSDSGIVKKNYLADLVKHLWIEPEGLLSLGRGGGQVYIDIIRMCQYIETLVIRPQFLKSATKPLLEVLASLSRLNTIDFGSSADPKHPFRITTPRLYKLMQQSWLDLENLIVVDLRPAEDGPTAEEDEMWDLVDEFENDEWLRKREAEKPKKGEKKDSDGEAGESAEKKEDKETAKEKDDYGDFKMNKKRPHGLKSLQLFGFNLTGSEMDLILQDSRQTLQTLLLQKPGHLFSRYELASTLLTFGTHLTVLDLNLPANWDPAPKAIAGFPKPVFPVRPKDYKPGKTTSAHLSEVAEYTYVLDAVLGYLPNLKSLSIIGPYASTSIFSAFPPSLTHISFGRCPDIQPETLATLLNQTVTRQKNLTRADGSKYTKNFQTKVARGMTCLSVIDDDLSWSDAEIRAMEDATTLRNCCLHLSSDSPTGAGGVIPIPLNLGGLGGLFGGGLGAHGPAGGAHANAGGEGGAGVGARGAGFAAPPAAPRVGGVAAASAVTVGVAAPVPRPVAQPADANTAAPPANAAAPPANVNVPAPARANGAAAAPTPAGAGAGLAAGLAGLAGRWANNGGR</sequence>
<feature type="compositionally biased region" description="Acidic residues" evidence="1">
    <location>
        <begin position="372"/>
        <end position="408"/>
    </location>
</feature>
<feature type="compositionally biased region" description="Acidic residues" evidence="1">
    <location>
        <begin position="304"/>
        <end position="316"/>
    </location>
</feature>
<feature type="compositionally biased region" description="Low complexity" evidence="1">
    <location>
        <begin position="224"/>
        <end position="236"/>
    </location>
</feature>
<feature type="region of interest" description="Disordered" evidence="1">
    <location>
        <begin position="618"/>
        <end position="661"/>
    </location>
</feature>
<feature type="region of interest" description="Disordered" evidence="1">
    <location>
        <begin position="122"/>
        <end position="414"/>
    </location>
</feature>
<protein>
    <submittedName>
        <fullName evidence="2">Uncharacterized protein</fullName>
    </submittedName>
</protein>
<feature type="compositionally biased region" description="Basic and acidic residues" evidence="1">
    <location>
        <begin position="618"/>
        <end position="660"/>
    </location>
</feature>
<feature type="compositionally biased region" description="Low complexity" evidence="1">
    <location>
        <begin position="183"/>
        <end position="196"/>
    </location>
</feature>
<dbReference type="SUPFAM" id="SSF52047">
    <property type="entry name" value="RNI-like"/>
    <property type="match status" value="1"/>
</dbReference>
<dbReference type="EMBL" id="BJWK01000005">
    <property type="protein sequence ID" value="GEM08421.1"/>
    <property type="molecule type" value="Genomic_DNA"/>
</dbReference>
<accession>A0A511KDH2</accession>
<feature type="compositionally biased region" description="Polar residues" evidence="1">
    <location>
        <begin position="290"/>
        <end position="299"/>
    </location>
</feature>
<dbReference type="Proteomes" id="UP000321518">
    <property type="component" value="Unassembled WGS sequence"/>
</dbReference>
<gene>
    <name evidence="2" type="ORF">Rt10032_c05g2438</name>
</gene>
<feature type="compositionally biased region" description="Low complexity" evidence="1">
    <location>
        <begin position="356"/>
        <end position="370"/>
    </location>
</feature>
<evidence type="ECO:0000313" key="2">
    <source>
        <dbReference type="EMBL" id="GEM08421.1"/>
    </source>
</evidence>
<evidence type="ECO:0000313" key="3">
    <source>
        <dbReference type="Proteomes" id="UP000321518"/>
    </source>
</evidence>
<feature type="compositionally biased region" description="Polar residues" evidence="1">
    <location>
        <begin position="197"/>
        <end position="208"/>
    </location>
</feature>
<feature type="compositionally biased region" description="Low complexity" evidence="1">
    <location>
        <begin position="122"/>
        <end position="136"/>
    </location>
</feature>
<comment type="caution">
    <text evidence="2">The sequence shown here is derived from an EMBL/GenBank/DDBJ whole genome shotgun (WGS) entry which is preliminary data.</text>
</comment>
<name>A0A511KDH2_RHOTO</name>
<reference evidence="2 3" key="1">
    <citation type="submission" date="2019-07" db="EMBL/GenBank/DDBJ databases">
        <title>Rhodotorula toruloides NBRC10032 genome sequencing.</title>
        <authorList>
            <person name="Shida Y."/>
            <person name="Takaku H."/>
            <person name="Ogasawara W."/>
            <person name="Mori K."/>
        </authorList>
    </citation>
    <scope>NUCLEOTIDE SEQUENCE [LARGE SCALE GENOMIC DNA]</scope>
    <source>
        <strain evidence="2 3">NBRC10032</strain>
    </source>
</reference>
<feature type="compositionally biased region" description="Low complexity" evidence="1">
    <location>
        <begin position="318"/>
        <end position="334"/>
    </location>
</feature>
<organism evidence="2 3">
    <name type="scientific">Rhodotorula toruloides</name>
    <name type="common">Yeast</name>
    <name type="synonym">Rhodosporidium toruloides</name>
    <dbReference type="NCBI Taxonomy" id="5286"/>
    <lineage>
        <taxon>Eukaryota</taxon>
        <taxon>Fungi</taxon>
        <taxon>Dikarya</taxon>
        <taxon>Basidiomycota</taxon>
        <taxon>Pucciniomycotina</taxon>
        <taxon>Microbotryomycetes</taxon>
        <taxon>Sporidiobolales</taxon>
        <taxon>Sporidiobolaceae</taxon>
        <taxon>Rhodotorula</taxon>
    </lineage>
</organism>
<proteinExistence type="predicted"/>
<evidence type="ECO:0000256" key="1">
    <source>
        <dbReference type="SAM" id="MobiDB-lite"/>
    </source>
</evidence>